<accession>M0P9G6</accession>
<dbReference type="AlphaFoldDB" id="M0P9G6"/>
<dbReference type="EMBL" id="AOJJ01000106">
    <property type="protein sequence ID" value="EMA66209.1"/>
    <property type="molecule type" value="Genomic_DNA"/>
</dbReference>
<evidence type="ECO:0000313" key="2">
    <source>
        <dbReference type="Proteomes" id="UP000011528"/>
    </source>
</evidence>
<proteinExistence type="predicted"/>
<organism evidence="1 2">
    <name type="scientific">Halorubrum distributum JCM 13916</name>
    <dbReference type="NCBI Taxonomy" id="1230455"/>
    <lineage>
        <taxon>Archaea</taxon>
        <taxon>Methanobacteriati</taxon>
        <taxon>Methanobacteriota</taxon>
        <taxon>Stenosarchaea group</taxon>
        <taxon>Halobacteria</taxon>
        <taxon>Halobacteriales</taxon>
        <taxon>Haloferacaceae</taxon>
        <taxon>Halorubrum</taxon>
        <taxon>Halorubrum distributum group</taxon>
    </lineage>
</organism>
<protein>
    <submittedName>
        <fullName evidence="1">Uncharacterized protein</fullName>
    </submittedName>
</protein>
<name>M0P9G6_9EURY</name>
<dbReference type="PATRIC" id="fig|1230455.3.peg.3162"/>
<sequence>MSRAEYVRKHLNAGRRLFQSSGKVDRKMLQQLVEDDEAAALRDNLTTDAEGTEDEILAILPTDKSRAATKDELRTEIFGTTEEQKNRLSETLHYLEERDQISYTINDDEEPVIYKND</sequence>
<evidence type="ECO:0000313" key="1">
    <source>
        <dbReference type="EMBL" id="EMA66209.1"/>
    </source>
</evidence>
<gene>
    <name evidence="1" type="ORF">C462_16291</name>
</gene>
<comment type="caution">
    <text evidence="1">The sequence shown here is derived from an EMBL/GenBank/DDBJ whole genome shotgun (WGS) entry which is preliminary data.</text>
</comment>
<dbReference type="Proteomes" id="UP000011528">
    <property type="component" value="Unassembled WGS sequence"/>
</dbReference>
<reference evidence="1 2" key="1">
    <citation type="journal article" date="2014" name="PLoS Genet.">
        <title>Phylogenetically driven sequencing of extremely halophilic archaea reveals strategies for static and dynamic osmo-response.</title>
        <authorList>
            <person name="Becker E.A."/>
            <person name="Seitzer P.M."/>
            <person name="Tritt A."/>
            <person name="Larsen D."/>
            <person name="Krusor M."/>
            <person name="Yao A.I."/>
            <person name="Wu D."/>
            <person name="Madern D."/>
            <person name="Eisen J.A."/>
            <person name="Darling A.E."/>
            <person name="Facciotti M.T."/>
        </authorList>
    </citation>
    <scope>NUCLEOTIDE SEQUENCE [LARGE SCALE GENOMIC DNA]</scope>
    <source>
        <strain evidence="1 2">JCM 13916</strain>
    </source>
</reference>